<organism evidence="1 2">
    <name type="scientific">Tumidithrix elongata BACA0141</name>
    <dbReference type="NCBI Taxonomy" id="2716417"/>
    <lineage>
        <taxon>Bacteria</taxon>
        <taxon>Bacillati</taxon>
        <taxon>Cyanobacteriota</taxon>
        <taxon>Cyanophyceae</taxon>
        <taxon>Pseudanabaenales</taxon>
        <taxon>Pseudanabaenaceae</taxon>
        <taxon>Tumidithrix</taxon>
        <taxon>Tumidithrix elongata</taxon>
    </lineage>
</organism>
<dbReference type="EMBL" id="JAZBJZ010000101">
    <property type="protein sequence ID" value="MEE3718932.1"/>
    <property type="molecule type" value="Genomic_DNA"/>
</dbReference>
<keyword evidence="2" id="KW-1185">Reference proteome</keyword>
<reference evidence="1" key="1">
    <citation type="submission" date="2024-01" db="EMBL/GenBank/DDBJ databases">
        <title>Bank of Algae and Cyanobacteria of the Azores (BACA) strain genomes.</title>
        <authorList>
            <person name="Luz R."/>
            <person name="Cordeiro R."/>
            <person name="Fonseca A."/>
            <person name="Goncalves V."/>
        </authorList>
    </citation>
    <scope>NUCLEOTIDE SEQUENCE</scope>
    <source>
        <strain evidence="1">BACA0141</strain>
    </source>
</reference>
<accession>A0AAW9PWT5</accession>
<name>A0AAW9PWT5_9CYAN</name>
<proteinExistence type="predicted"/>
<evidence type="ECO:0000313" key="2">
    <source>
        <dbReference type="Proteomes" id="UP001333818"/>
    </source>
</evidence>
<sequence>MNVPKDVIRAIDRMPVSDSAITPMGNFFRFLQRHTCFVMFCNVINQINPGIKLH</sequence>
<dbReference type="Proteomes" id="UP001333818">
    <property type="component" value="Unassembled WGS sequence"/>
</dbReference>
<protein>
    <submittedName>
        <fullName evidence="1">Uncharacterized protein</fullName>
    </submittedName>
</protein>
<comment type="caution">
    <text evidence="1">The sequence shown here is derived from an EMBL/GenBank/DDBJ whole genome shotgun (WGS) entry which is preliminary data.</text>
</comment>
<gene>
    <name evidence="1" type="ORF">V2H45_19490</name>
</gene>
<dbReference type="AlphaFoldDB" id="A0AAW9PWT5"/>
<evidence type="ECO:0000313" key="1">
    <source>
        <dbReference type="EMBL" id="MEE3718932.1"/>
    </source>
</evidence>